<proteinExistence type="predicted"/>
<dbReference type="EMBL" id="MLJW01006335">
    <property type="protein sequence ID" value="OIQ66828.1"/>
    <property type="molecule type" value="Genomic_DNA"/>
</dbReference>
<reference evidence="2" key="1">
    <citation type="submission" date="2016-10" db="EMBL/GenBank/DDBJ databases">
        <title>Sequence of Gallionella enrichment culture.</title>
        <authorList>
            <person name="Poehlein A."/>
            <person name="Muehling M."/>
            <person name="Daniel R."/>
        </authorList>
    </citation>
    <scope>NUCLEOTIDE SEQUENCE</scope>
</reference>
<gene>
    <name evidence="2" type="ORF">GALL_516000</name>
</gene>
<dbReference type="AlphaFoldDB" id="A0A1J5PGY5"/>
<accession>A0A1J5PGY5</accession>
<sequence>MHAADVRDLLIYCSDYKCSQWTTTRGDWWPHDVRLTDIEPPFRLDGMSVQTSTGAGGPTRDDVRTTHVGPDQTAIESEEWLTSEVAADSWRNKTDTAFPAARQKHHWGNGTGA</sequence>
<name>A0A1J5PGY5_9ZZZZ</name>
<comment type="caution">
    <text evidence="2">The sequence shown here is derived from an EMBL/GenBank/DDBJ whole genome shotgun (WGS) entry which is preliminary data.</text>
</comment>
<evidence type="ECO:0000313" key="2">
    <source>
        <dbReference type="EMBL" id="OIQ66828.1"/>
    </source>
</evidence>
<protein>
    <submittedName>
        <fullName evidence="2">Uncharacterized protein</fullName>
    </submittedName>
</protein>
<organism evidence="2">
    <name type="scientific">mine drainage metagenome</name>
    <dbReference type="NCBI Taxonomy" id="410659"/>
    <lineage>
        <taxon>unclassified sequences</taxon>
        <taxon>metagenomes</taxon>
        <taxon>ecological metagenomes</taxon>
    </lineage>
</organism>
<feature type="region of interest" description="Disordered" evidence="1">
    <location>
        <begin position="44"/>
        <end position="72"/>
    </location>
</feature>
<evidence type="ECO:0000256" key="1">
    <source>
        <dbReference type="SAM" id="MobiDB-lite"/>
    </source>
</evidence>